<dbReference type="GO" id="GO:0005886">
    <property type="term" value="C:plasma membrane"/>
    <property type="evidence" value="ECO:0007669"/>
    <property type="project" value="UniProtKB-SubCell"/>
</dbReference>
<keyword evidence="1" id="KW-0472">Membrane</keyword>
<comment type="function">
    <text evidence="1">Could be involved in insertion of integral membrane proteins into the membrane.</text>
</comment>
<proteinExistence type="inferred from homology"/>
<dbReference type="PANTHER" id="PTHR33383">
    <property type="entry name" value="MEMBRANE PROTEIN INSERTION EFFICIENCY FACTOR-RELATED"/>
    <property type="match status" value="1"/>
</dbReference>
<evidence type="ECO:0000256" key="2">
    <source>
        <dbReference type="SAM" id="MobiDB-lite"/>
    </source>
</evidence>
<dbReference type="Proteomes" id="UP000184346">
    <property type="component" value="Unassembled WGS sequence"/>
</dbReference>
<dbReference type="Pfam" id="PF01809">
    <property type="entry name" value="YidD"/>
    <property type="match status" value="1"/>
</dbReference>
<feature type="region of interest" description="Disordered" evidence="2">
    <location>
        <begin position="93"/>
        <end position="120"/>
    </location>
</feature>
<comment type="similarity">
    <text evidence="1">Belongs to the UPF0161 family.</text>
</comment>
<sequence length="120" mass="13574">MVKWMSNPSSIRMRSMALEARDVLRRALILPLIAIIRLYQYGISPLLGPRCRFWPSCSNYAIEALRLHGPLKGGWLALRRILKCHPWHAGGIDPVPPRCKCDHGTDQEASSSEPDERSRG</sequence>
<dbReference type="AlphaFoldDB" id="A0A1M4XH50"/>
<evidence type="ECO:0000256" key="1">
    <source>
        <dbReference type="HAMAP-Rule" id="MF_00386"/>
    </source>
</evidence>
<dbReference type="InterPro" id="IPR002696">
    <property type="entry name" value="Membr_insert_effic_factor_YidD"/>
</dbReference>
<gene>
    <name evidence="3" type="ORF">SAMN02745148_01457</name>
</gene>
<organism evidence="3 4">
    <name type="scientific">Modicisalibacter ilicicola DSM 19980</name>
    <dbReference type="NCBI Taxonomy" id="1121942"/>
    <lineage>
        <taxon>Bacteria</taxon>
        <taxon>Pseudomonadati</taxon>
        <taxon>Pseudomonadota</taxon>
        <taxon>Gammaproteobacteria</taxon>
        <taxon>Oceanospirillales</taxon>
        <taxon>Halomonadaceae</taxon>
        <taxon>Modicisalibacter</taxon>
    </lineage>
</organism>
<comment type="subcellular location">
    <subcellularLocation>
        <location evidence="1">Cell membrane</location>
        <topology evidence="1">Peripheral membrane protein</topology>
        <orientation evidence="1">Cytoplasmic side</orientation>
    </subcellularLocation>
</comment>
<keyword evidence="4" id="KW-1185">Reference proteome</keyword>
<dbReference type="PANTHER" id="PTHR33383:SF1">
    <property type="entry name" value="MEMBRANE PROTEIN INSERTION EFFICIENCY FACTOR-RELATED"/>
    <property type="match status" value="1"/>
</dbReference>
<dbReference type="EMBL" id="FQUJ01000005">
    <property type="protein sequence ID" value="SHE92730.1"/>
    <property type="molecule type" value="Genomic_DNA"/>
</dbReference>
<dbReference type="STRING" id="1121942.SAMN02745148_01457"/>
<evidence type="ECO:0000313" key="4">
    <source>
        <dbReference type="Proteomes" id="UP000184346"/>
    </source>
</evidence>
<evidence type="ECO:0000313" key="3">
    <source>
        <dbReference type="EMBL" id="SHE92730.1"/>
    </source>
</evidence>
<accession>A0A1M4XH50</accession>
<name>A0A1M4XH50_9GAMM</name>
<reference evidence="3 4" key="1">
    <citation type="submission" date="2016-11" db="EMBL/GenBank/DDBJ databases">
        <authorList>
            <person name="Jaros S."/>
            <person name="Januszkiewicz K."/>
            <person name="Wedrychowicz H."/>
        </authorList>
    </citation>
    <scope>NUCLEOTIDE SEQUENCE [LARGE SCALE GENOMIC DNA]</scope>
    <source>
        <strain evidence="3 4">DSM 19980</strain>
    </source>
</reference>
<dbReference type="NCBIfam" id="TIGR00278">
    <property type="entry name" value="membrane protein insertion efficiency factor YidD"/>
    <property type="match status" value="1"/>
</dbReference>
<protein>
    <recommendedName>
        <fullName evidence="1">Putative membrane protein insertion efficiency factor</fullName>
    </recommendedName>
</protein>
<dbReference type="HAMAP" id="MF_00386">
    <property type="entry name" value="UPF0161_YidD"/>
    <property type="match status" value="1"/>
</dbReference>
<keyword evidence="1" id="KW-1003">Cell membrane</keyword>
<dbReference type="SMART" id="SM01234">
    <property type="entry name" value="Haemolytic"/>
    <property type="match status" value="1"/>
</dbReference>